<dbReference type="Pfam" id="PF07690">
    <property type="entry name" value="MFS_1"/>
    <property type="match status" value="2"/>
</dbReference>
<dbReference type="STRING" id="1089455.MOPEL_130_02270"/>
<dbReference type="Gene3D" id="1.20.1720.10">
    <property type="entry name" value="Multidrug resistance protein D"/>
    <property type="match status" value="1"/>
</dbReference>
<name>H5UV62_9MICO</name>
<feature type="transmembrane region" description="Helical" evidence="5">
    <location>
        <begin position="217"/>
        <end position="236"/>
    </location>
</feature>
<feature type="transmembrane region" description="Helical" evidence="5">
    <location>
        <begin position="296"/>
        <end position="317"/>
    </location>
</feature>
<evidence type="ECO:0000256" key="3">
    <source>
        <dbReference type="ARBA" id="ARBA00022989"/>
    </source>
</evidence>
<accession>H5UV62</accession>
<dbReference type="InterPro" id="IPR011701">
    <property type="entry name" value="MFS"/>
</dbReference>
<sequence>MAVLMTPLFMALVAVSVINVALPSIQHSLHATSTALQWVLSGYALAFGVLLIPAGRAGDATSRRTLFIVGVSLFTLGSALAAFAPTILLLNLARVLQGVGSGVLNPQTVGIIQRTFTGQDRARAFALLGTTVGVSTAIGPVVGGLLIGALGEGVGWRWIFGMNVPIGILAVVGAVVWLPRGESWRGSRPDLDPVGAGLLALTVLGLMLPFVERTVSPFVWLALPVAIGVGVAWVMWEDRYARRGGEPMVRLGIFSERGFTAGITLITVYFMGITSVWVVVALFVQTALGGSALEAGLVGLPASIFSAISSQVAGRYVLRFRRRLVVWGFLVSLLGLVSTVLLAPGVGSGALPLWAMSASLSLVGAAQGMVVSPNQTLTLDGVGPEYGGVAGGILQTGQRLGAAVGTALIPGIVFALLEAGLAWGEVVVVAMSLIAAVTTVALVIALVDLRHERSTRRG</sequence>
<dbReference type="InterPro" id="IPR036259">
    <property type="entry name" value="MFS_trans_sf"/>
</dbReference>
<dbReference type="PROSITE" id="PS50850">
    <property type="entry name" value="MFS"/>
    <property type="match status" value="1"/>
</dbReference>
<protein>
    <submittedName>
        <fullName evidence="7">Putative drug resistance transporter</fullName>
    </submittedName>
</protein>
<dbReference type="AlphaFoldDB" id="H5UV62"/>
<feature type="transmembrane region" description="Helical" evidence="5">
    <location>
        <begin position="400"/>
        <end position="421"/>
    </location>
</feature>
<feature type="transmembrane region" description="Helical" evidence="5">
    <location>
        <begin position="427"/>
        <end position="447"/>
    </location>
</feature>
<dbReference type="eggNOG" id="COG2814">
    <property type="taxonomic scope" value="Bacteria"/>
</dbReference>
<evidence type="ECO:0000313" key="8">
    <source>
        <dbReference type="Proteomes" id="UP000004367"/>
    </source>
</evidence>
<dbReference type="SUPFAM" id="SSF103473">
    <property type="entry name" value="MFS general substrate transporter"/>
    <property type="match status" value="1"/>
</dbReference>
<evidence type="ECO:0000259" key="6">
    <source>
        <dbReference type="PROSITE" id="PS50850"/>
    </source>
</evidence>
<dbReference type="InterPro" id="IPR020846">
    <property type="entry name" value="MFS_dom"/>
</dbReference>
<feature type="transmembrane region" description="Helical" evidence="5">
    <location>
        <begin position="66"/>
        <end position="89"/>
    </location>
</feature>
<dbReference type="EMBL" id="BAFE01000089">
    <property type="protein sequence ID" value="GAB49620.1"/>
    <property type="molecule type" value="Genomic_DNA"/>
</dbReference>
<keyword evidence="2 5" id="KW-0812">Transmembrane</keyword>
<feature type="transmembrane region" description="Helical" evidence="5">
    <location>
        <begin position="124"/>
        <end position="150"/>
    </location>
</feature>
<comment type="caution">
    <text evidence="7">The sequence shown here is derived from an EMBL/GenBank/DDBJ whole genome shotgun (WGS) entry which is preliminary data.</text>
</comment>
<keyword evidence="3 5" id="KW-1133">Transmembrane helix</keyword>
<keyword evidence="8" id="KW-1185">Reference proteome</keyword>
<feature type="transmembrane region" description="Helical" evidence="5">
    <location>
        <begin position="324"/>
        <end position="345"/>
    </location>
</feature>
<dbReference type="OrthoDB" id="7375466at2"/>
<evidence type="ECO:0000256" key="5">
    <source>
        <dbReference type="SAM" id="Phobius"/>
    </source>
</evidence>
<dbReference type="PANTHER" id="PTHR42718:SF39">
    <property type="entry name" value="ACTINORHODIN TRANSPORTER-RELATED"/>
    <property type="match status" value="1"/>
</dbReference>
<dbReference type="Proteomes" id="UP000004367">
    <property type="component" value="Unassembled WGS sequence"/>
</dbReference>
<dbReference type="GO" id="GO:0022857">
    <property type="term" value="F:transmembrane transporter activity"/>
    <property type="evidence" value="ECO:0007669"/>
    <property type="project" value="InterPro"/>
</dbReference>
<evidence type="ECO:0000313" key="7">
    <source>
        <dbReference type="EMBL" id="GAB49620.1"/>
    </source>
</evidence>
<gene>
    <name evidence="7" type="ORF">MOPEL_130_02270</name>
</gene>
<reference evidence="7 8" key="1">
    <citation type="submission" date="2012-02" db="EMBL/GenBank/DDBJ databases">
        <title>Whole genome shotgun sequence of Mobilicoccus pelagius NBRC 104925.</title>
        <authorList>
            <person name="Yoshida Y."/>
            <person name="Hosoyama A."/>
            <person name="Tsuchikane K."/>
            <person name="Katsumata H."/>
            <person name="Yamazaki S."/>
            <person name="Fujita N."/>
        </authorList>
    </citation>
    <scope>NUCLEOTIDE SEQUENCE [LARGE SCALE GENOMIC DNA]</scope>
    <source>
        <strain evidence="7 8">NBRC 104925</strain>
    </source>
</reference>
<feature type="transmembrane region" description="Helical" evidence="5">
    <location>
        <begin position="257"/>
        <end position="284"/>
    </location>
</feature>
<comment type="subcellular location">
    <subcellularLocation>
        <location evidence="1">Cell membrane</location>
        <topology evidence="1">Multi-pass membrane protein</topology>
    </subcellularLocation>
</comment>
<dbReference type="CDD" id="cd17321">
    <property type="entry name" value="MFS_MMR_MDR_like"/>
    <property type="match status" value="1"/>
</dbReference>
<feature type="transmembrane region" description="Helical" evidence="5">
    <location>
        <begin position="33"/>
        <end position="54"/>
    </location>
</feature>
<proteinExistence type="predicted"/>
<organism evidence="7 8">
    <name type="scientific">Mobilicoccus pelagius NBRC 104925</name>
    <dbReference type="NCBI Taxonomy" id="1089455"/>
    <lineage>
        <taxon>Bacteria</taxon>
        <taxon>Bacillati</taxon>
        <taxon>Actinomycetota</taxon>
        <taxon>Actinomycetes</taxon>
        <taxon>Micrococcales</taxon>
        <taxon>Dermatophilaceae</taxon>
        <taxon>Mobilicoccus</taxon>
    </lineage>
</organism>
<dbReference type="PRINTS" id="PR01036">
    <property type="entry name" value="TCRTETB"/>
</dbReference>
<feature type="transmembrane region" description="Helical" evidence="5">
    <location>
        <begin position="156"/>
        <end position="179"/>
    </location>
</feature>
<feature type="transmembrane region" description="Helical" evidence="5">
    <location>
        <begin position="191"/>
        <end position="211"/>
    </location>
</feature>
<dbReference type="Gene3D" id="1.20.1250.20">
    <property type="entry name" value="MFS general substrate transporter like domains"/>
    <property type="match status" value="1"/>
</dbReference>
<feature type="domain" description="Major facilitator superfamily (MFS) profile" evidence="6">
    <location>
        <begin position="1"/>
        <end position="453"/>
    </location>
</feature>
<keyword evidence="4 5" id="KW-0472">Membrane</keyword>
<dbReference type="GO" id="GO:0005886">
    <property type="term" value="C:plasma membrane"/>
    <property type="evidence" value="ECO:0007669"/>
    <property type="project" value="UniProtKB-SubCell"/>
</dbReference>
<evidence type="ECO:0000256" key="4">
    <source>
        <dbReference type="ARBA" id="ARBA00023136"/>
    </source>
</evidence>
<evidence type="ECO:0000256" key="1">
    <source>
        <dbReference type="ARBA" id="ARBA00004651"/>
    </source>
</evidence>
<dbReference type="PANTHER" id="PTHR42718">
    <property type="entry name" value="MAJOR FACILITATOR SUPERFAMILY MULTIDRUG TRANSPORTER MFSC"/>
    <property type="match status" value="1"/>
</dbReference>
<evidence type="ECO:0000256" key="2">
    <source>
        <dbReference type="ARBA" id="ARBA00022692"/>
    </source>
</evidence>
<feature type="transmembrane region" description="Helical" evidence="5">
    <location>
        <begin position="351"/>
        <end position="371"/>
    </location>
</feature>